<evidence type="ECO:0000313" key="2">
    <source>
        <dbReference type="EMBL" id="KAK8548212.1"/>
    </source>
</evidence>
<proteinExistence type="predicted"/>
<keyword evidence="1" id="KW-0812">Transmembrane</keyword>
<name>A0ABR2DXX3_9ROSI</name>
<accession>A0ABR2DXX3</accession>
<gene>
    <name evidence="2" type="ORF">V6N12_061130</name>
</gene>
<dbReference type="PROSITE" id="PS51257">
    <property type="entry name" value="PROKAR_LIPOPROTEIN"/>
    <property type="match status" value="1"/>
</dbReference>
<evidence type="ECO:0000256" key="1">
    <source>
        <dbReference type="SAM" id="Phobius"/>
    </source>
</evidence>
<evidence type="ECO:0008006" key="4">
    <source>
        <dbReference type="Google" id="ProtNLM"/>
    </source>
</evidence>
<evidence type="ECO:0000313" key="3">
    <source>
        <dbReference type="Proteomes" id="UP001472677"/>
    </source>
</evidence>
<reference evidence="2 3" key="1">
    <citation type="journal article" date="2024" name="G3 (Bethesda)">
        <title>Genome assembly of Hibiscus sabdariffa L. provides insights into metabolisms of medicinal natural products.</title>
        <authorList>
            <person name="Kim T."/>
        </authorList>
    </citation>
    <scope>NUCLEOTIDE SEQUENCE [LARGE SCALE GENOMIC DNA]</scope>
    <source>
        <strain evidence="2">TK-2024</strain>
        <tissue evidence="2">Old leaves</tissue>
    </source>
</reference>
<organism evidence="2 3">
    <name type="scientific">Hibiscus sabdariffa</name>
    <name type="common">roselle</name>
    <dbReference type="NCBI Taxonomy" id="183260"/>
    <lineage>
        <taxon>Eukaryota</taxon>
        <taxon>Viridiplantae</taxon>
        <taxon>Streptophyta</taxon>
        <taxon>Embryophyta</taxon>
        <taxon>Tracheophyta</taxon>
        <taxon>Spermatophyta</taxon>
        <taxon>Magnoliopsida</taxon>
        <taxon>eudicotyledons</taxon>
        <taxon>Gunneridae</taxon>
        <taxon>Pentapetalae</taxon>
        <taxon>rosids</taxon>
        <taxon>malvids</taxon>
        <taxon>Malvales</taxon>
        <taxon>Malvaceae</taxon>
        <taxon>Malvoideae</taxon>
        <taxon>Hibiscus</taxon>
    </lineage>
</organism>
<feature type="transmembrane region" description="Helical" evidence="1">
    <location>
        <begin position="12"/>
        <end position="32"/>
    </location>
</feature>
<keyword evidence="1" id="KW-1133">Transmembrane helix</keyword>
<sequence length="90" mass="9547">MGCRDYAWFDFGWILNLPSLCVGIGCGIWWVIGDDEEMGAPVGLCGCEVGVGEGRDWGLGLVEWGVLGDERGFGSGDEQWGMICGGVDVG</sequence>
<comment type="caution">
    <text evidence="2">The sequence shown here is derived from an EMBL/GenBank/DDBJ whole genome shotgun (WGS) entry which is preliminary data.</text>
</comment>
<keyword evidence="3" id="KW-1185">Reference proteome</keyword>
<dbReference type="Proteomes" id="UP001472677">
    <property type="component" value="Unassembled WGS sequence"/>
</dbReference>
<dbReference type="EMBL" id="JBBPBM010000021">
    <property type="protein sequence ID" value="KAK8548212.1"/>
    <property type="molecule type" value="Genomic_DNA"/>
</dbReference>
<protein>
    <recommendedName>
        <fullName evidence="4">Transmembrane protein</fullName>
    </recommendedName>
</protein>
<keyword evidence="1" id="KW-0472">Membrane</keyword>